<dbReference type="GO" id="GO:0016616">
    <property type="term" value="F:oxidoreductase activity, acting on the CH-OH group of donors, NAD or NADP as acceptor"/>
    <property type="evidence" value="ECO:0007669"/>
    <property type="project" value="InterPro"/>
</dbReference>
<keyword evidence="2" id="KW-0479">Metal-binding</keyword>
<comment type="similarity">
    <text evidence="1">Belongs to the zinc-containing alcohol dehydrogenase family.</text>
</comment>
<dbReference type="OrthoDB" id="1879366at2759"/>
<dbReference type="InterPro" id="IPR011032">
    <property type="entry name" value="GroES-like_sf"/>
</dbReference>
<name>A0A6A1VEB2_9ROSI</name>
<dbReference type="Gene3D" id="3.90.180.10">
    <property type="entry name" value="Medium-chain alcohol dehydrogenases, catalytic domain"/>
    <property type="match status" value="1"/>
</dbReference>
<dbReference type="GO" id="GO:0046872">
    <property type="term" value="F:metal ion binding"/>
    <property type="evidence" value="ECO:0007669"/>
    <property type="project" value="UniProtKB-KW"/>
</dbReference>
<comment type="caution">
    <text evidence="5">The sequence shown here is derived from an EMBL/GenBank/DDBJ whole genome shotgun (WGS) entry which is preliminary data.</text>
</comment>
<sequence length="73" mass="8332">MAKSPEQEHPKKAFGWAARDPSGVLSPFKFSRRVLYCGICHSDLHMIKNEWGMSTYPLVPGYVQFSCTKLLEK</sequence>
<dbReference type="EMBL" id="RXIC02000024">
    <property type="protein sequence ID" value="KAB1211051.1"/>
    <property type="molecule type" value="Genomic_DNA"/>
</dbReference>
<dbReference type="PANTHER" id="PTHR42683">
    <property type="entry name" value="ALDEHYDE REDUCTASE"/>
    <property type="match status" value="1"/>
</dbReference>
<keyword evidence="3" id="KW-0862">Zinc</keyword>
<evidence type="ECO:0000256" key="3">
    <source>
        <dbReference type="ARBA" id="ARBA00022833"/>
    </source>
</evidence>
<gene>
    <name evidence="5" type="ORF">CJ030_MR6G018037</name>
</gene>
<keyword evidence="6" id="KW-1185">Reference proteome</keyword>
<organism evidence="5 6">
    <name type="scientific">Morella rubra</name>
    <name type="common">Chinese bayberry</name>
    <dbReference type="NCBI Taxonomy" id="262757"/>
    <lineage>
        <taxon>Eukaryota</taxon>
        <taxon>Viridiplantae</taxon>
        <taxon>Streptophyta</taxon>
        <taxon>Embryophyta</taxon>
        <taxon>Tracheophyta</taxon>
        <taxon>Spermatophyta</taxon>
        <taxon>Magnoliopsida</taxon>
        <taxon>eudicotyledons</taxon>
        <taxon>Gunneridae</taxon>
        <taxon>Pentapetalae</taxon>
        <taxon>rosids</taxon>
        <taxon>fabids</taxon>
        <taxon>Fagales</taxon>
        <taxon>Myricaceae</taxon>
        <taxon>Morella</taxon>
    </lineage>
</organism>
<protein>
    <submittedName>
        <fullName evidence="5">8-hydroxygeraniol dehydrogenase</fullName>
    </submittedName>
</protein>
<evidence type="ECO:0000256" key="4">
    <source>
        <dbReference type="ARBA" id="ARBA00023002"/>
    </source>
</evidence>
<keyword evidence="4" id="KW-0560">Oxidoreductase</keyword>
<dbReference type="AlphaFoldDB" id="A0A6A1VEB2"/>
<evidence type="ECO:0000256" key="2">
    <source>
        <dbReference type="ARBA" id="ARBA00022723"/>
    </source>
</evidence>
<evidence type="ECO:0000313" key="5">
    <source>
        <dbReference type="EMBL" id="KAB1211051.1"/>
    </source>
</evidence>
<proteinExistence type="inferred from homology"/>
<evidence type="ECO:0000256" key="1">
    <source>
        <dbReference type="ARBA" id="ARBA00008072"/>
    </source>
</evidence>
<accession>A0A6A1VEB2</accession>
<reference evidence="5 6" key="1">
    <citation type="journal article" date="2019" name="Plant Biotechnol. J.">
        <title>The red bayberry genome and genetic basis of sex determination.</title>
        <authorList>
            <person name="Jia H.M."/>
            <person name="Jia H.J."/>
            <person name="Cai Q.L."/>
            <person name="Wang Y."/>
            <person name="Zhao H.B."/>
            <person name="Yang W.F."/>
            <person name="Wang G.Y."/>
            <person name="Li Y.H."/>
            <person name="Zhan D.L."/>
            <person name="Shen Y.T."/>
            <person name="Niu Q.F."/>
            <person name="Chang L."/>
            <person name="Qiu J."/>
            <person name="Zhao L."/>
            <person name="Xie H.B."/>
            <person name="Fu W.Y."/>
            <person name="Jin J."/>
            <person name="Li X.W."/>
            <person name="Jiao Y."/>
            <person name="Zhou C.C."/>
            <person name="Tu T."/>
            <person name="Chai C.Y."/>
            <person name="Gao J.L."/>
            <person name="Fan L.J."/>
            <person name="van de Weg E."/>
            <person name="Wang J.Y."/>
            <person name="Gao Z.S."/>
        </authorList>
    </citation>
    <scope>NUCLEOTIDE SEQUENCE [LARGE SCALE GENOMIC DNA]</scope>
    <source>
        <tissue evidence="5">Leaves</tissue>
    </source>
</reference>
<dbReference type="SUPFAM" id="SSF50129">
    <property type="entry name" value="GroES-like"/>
    <property type="match status" value="1"/>
</dbReference>
<dbReference type="Proteomes" id="UP000516437">
    <property type="component" value="Chromosome 6"/>
</dbReference>
<evidence type="ECO:0000313" key="6">
    <source>
        <dbReference type="Proteomes" id="UP000516437"/>
    </source>
</evidence>
<dbReference type="InterPro" id="IPR047109">
    <property type="entry name" value="CAD-like"/>
</dbReference>